<evidence type="ECO:0000256" key="1">
    <source>
        <dbReference type="SAM" id="MobiDB-lite"/>
    </source>
</evidence>
<dbReference type="InterPro" id="IPR005149">
    <property type="entry name" value="Tscrpt_reg_PadR_N"/>
</dbReference>
<dbReference type="Gene3D" id="1.10.10.10">
    <property type="entry name" value="Winged helix-like DNA-binding domain superfamily/Winged helix DNA-binding domain"/>
    <property type="match status" value="1"/>
</dbReference>
<evidence type="ECO:0000313" key="4">
    <source>
        <dbReference type="Proteomes" id="UP000028631"/>
    </source>
</evidence>
<protein>
    <submittedName>
        <fullName evidence="3">PadR family transcriptional regulator</fullName>
    </submittedName>
</protein>
<reference evidence="3 4" key="1">
    <citation type="submission" date="2014-07" db="EMBL/GenBank/DDBJ databases">
        <title>Draft Genome Sequences of Environmental Pseudomonas syringae strains.</title>
        <authorList>
            <person name="Baltrus D.A."/>
            <person name="Berge O."/>
            <person name="Morris C."/>
        </authorList>
    </citation>
    <scope>NUCLEOTIDE SEQUENCE [LARGE SCALE GENOMIC DNA]</scope>
    <source>
        <strain evidence="3 4">GAW0119</strain>
    </source>
</reference>
<gene>
    <name evidence="3" type="ORF">IV01_16625</name>
</gene>
<feature type="region of interest" description="Disordered" evidence="1">
    <location>
        <begin position="1"/>
        <end position="39"/>
    </location>
</feature>
<feature type="domain" description="Transcription regulator PadR N-terminal" evidence="2">
    <location>
        <begin position="50"/>
        <end position="117"/>
    </location>
</feature>
<dbReference type="Proteomes" id="UP000028631">
    <property type="component" value="Unassembled WGS sequence"/>
</dbReference>
<accession>A0A085VG15</accession>
<feature type="compositionally biased region" description="Basic and acidic residues" evidence="1">
    <location>
        <begin position="17"/>
        <end position="35"/>
    </location>
</feature>
<dbReference type="InterPro" id="IPR036390">
    <property type="entry name" value="WH_DNA-bd_sf"/>
</dbReference>
<proteinExistence type="predicted"/>
<sequence length="196" mass="21997">MRDDHHHNDHRPHHHREHGDGRDGFEKRPGRERGGRGPRVFAPGDLKLLLLALIAEQPCHGYDLIRQIEGMFDGAYSPSPGVIYPTLTFLEESELIEGDAQGGKKHYAVTEAGRASLVEQAIALDGVRMRIDVSKRSLRGHDRPAEIHEAVHNLRHALQLHHGRWSPEEILRVRDLLNNTAKAIVDGPQSISEKSV</sequence>
<comment type="caution">
    <text evidence="3">The sequence shown here is derived from an EMBL/GenBank/DDBJ whole genome shotgun (WGS) entry which is preliminary data.</text>
</comment>
<keyword evidence="4" id="KW-1185">Reference proteome</keyword>
<dbReference type="PANTHER" id="PTHR43252:SF7">
    <property type="entry name" value="TRANSCRIPTIONAL REGULATOR YQJI"/>
    <property type="match status" value="1"/>
</dbReference>
<evidence type="ECO:0000313" key="3">
    <source>
        <dbReference type="EMBL" id="KFE54378.1"/>
    </source>
</evidence>
<dbReference type="RefSeq" id="WP_032629760.1">
    <property type="nucleotide sequence ID" value="NZ_JPQU01000045.1"/>
</dbReference>
<dbReference type="OrthoDB" id="9814826at2"/>
<dbReference type="PANTHER" id="PTHR43252">
    <property type="entry name" value="TRANSCRIPTIONAL REGULATOR YQJI"/>
    <property type="match status" value="1"/>
</dbReference>
<dbReference type="SUPFAM" id="SSF46785">
    <property type="entry name" value="Winged helix' DNA-binding domain"/>
    <property type="match status" value="1"/>
</dbReference>
<dbReference type="AlphaFoldDB" id="A0A085VG15"/>
<evidence type="ECO:0000259" key="2">
    <source>
        <dbReference type="Pfam" id="PF03551"/>
    </source>
</evidence>
<organism evidence="3 4">
    <name type="scientific">Pseudomonas syringae</name>
    <dbReference type="NCBI Taxonomy" id="317"/>
    <lineage>
        <taxon>Bacteria</taxon>
        <taxon>Pseudomonadati</taxon>
        <taxon>Pseudomonadota</taxon>
        <taxon>Gammaproteobacteria</taxon>
        <taxon>Pseudomonadales</taxon>
        <taxon>Pseudomonadaceae</taxon>
        <taxon>Pseudomonas</taxon>
    </lineage>
</organism>
<name>A0A085VG15_PSESX</name>
<dbReference type="Pfam" id="PF03551">
    <property type="entry name" value="PadR"/>
    <property type="match status" value="1"/>
</dbReference>
<dbReference type="PATRIC" id="fig|317.175.peg.3462"/>
<dbReference type="EMBL" id="JPQU01000045">
    <property type="protein sequence ID" value="KFE54378.1"/>
    <property type="molecule type" value="Genomic_DNA"/>
</dbReference>
<dbReference type="InterPro" id="IPR036388">
    <property type="entry name" value="WH-like_DNA-bd_sf"/>
</dbReference>